<dbReference type="PROSITE" id="PS50089">
    <property type="entry name" value="ZF_RING_2"/>
    <property type="match status" value="1"/>
</dbReference>
<protein>
    <recommendedName>
        <fullName evidence="5">RING-type domain-containing protein</fullName>
    </recommendedName>
</protein>
<dbReference type="Proteomes" id="UP000030746">
    <property type="component" value="Unassembled WGS sequence"/>
</dbReference>
<evidence type="ECO:0000256" key="4">
    <source>
        <dbReference type="SAM" id="Phobius"/>
    </source>
</evidence>
<dbReference type="OMA" id="EQCEICF"/>
<dbReference type="GO" id="GO:0016567">
    <property type="term" value="P:protein ubiquitination"/>
    <property type="evidence" value="ECO:0007669"/>
    <property type="project" value="TreeGrafter"/>
</dbReference>
<feature type="transmembrane region" description="Helical" evidence="4">
    <location>
        <begin position="6"/>
        <end position="23"/>
    </location>
</feature>
<keyword evidence="1 3" id="KW-0479">Metal-binding</keyword>
<keyword evidence="4" id="KW-0472">Membrane</keyword>
<dbReference type="GO" id="GO:0008270">
    <property type="term" value="F:zinc ion binding"/>
    <property type="evidence" value="ECO:0007669"/>
    <property type="project" value="UniProtKB-KW"/>
</dbReference>
<feature type="domain" description="RING-type" evidence="5">
    <location>
        <begin position="67"/>
        <end position="107"/>
    </location>
</feature>
<sequence>MVHPAYFALPILSLGIAAIYYAYRSFRSQEHSAGGGPDVSHTAIVLSRNNAVRRRKTKKEYNEENECQICQDAEYNVEIYPCRHREICEKCIDVIITKLDRNCPFCRQYIQGYTNISVTDNTK</sequence>
<dbReference type="SMART" id="SM00184">
    <property type="entry name" value="RING"/>
    <property type="match status" value="1"/>
</dbReference>
<dbReference type="GO" id="GO:0006511">
    <property type="term" value="P:ubiquitin-dependent protein catabolic process"/>
    <property type="evidence" value="ECO:0007669"/>
    <property type="project" value="TreeGrafter"/>
</dbReference>
<dbReference type="EMBL" id="KB202014">
    <property type="protein sequence ID" value="ESO92746.1"/>
    <property type="molecule type" value="Genomic_DNA"/>
</dbReference>
<dbReference type="PANTHER" id="PTHR22696:SF1">
    <property type="entry name" value="E3 UBIQUITIN-PROTEIN LIGASE RNF26"/>
    <property type="match status" value="1"/>
</dbReference>
<dbReference type="SUPFAM" id="SSF57850">
    <property type="entry name" value="RING/U-box"/>
    <property type="match status" value="1"/>
</dbReference>
<proteinExistence type="predicted"/>
<dbReference type="InterPro" id="IPR001841">
    <property type="entry name" value="Znf_RING"/>
</dbReference>
<reference evidence="6 7" key="1">
    <citation type="journal article" date="2013" name="Nature">
        <title>Insights into bilaterian evolution from three spiralian genomes.</title>
        <authorList>
            <person name="Simakov O."/>
            <person name="Marletaz F."/>
            <person name="Cho S.J."/>
            <person name="Edsinger-Gonzales E."/>
            <person name="Havlak P."/>
            <person name="Hellsten U."/>
            <person name="Kuo D.H."/>
            <person name="Larsson T."/>
            <person name="Lv J."/>
            <person name="Arendt D."/>
            <person name="Savage R."/>
            <person name="Osoegawa K."/>
            <person name="de Jong P."/>
            <person name="Grimwood J."/>
            <person name="Chapman J.A."/>
            <person name="Shapiro H."/>
            <person name="Aerts A."/>
            <person name="Otillar R.P."/>
            <person name="Terry A.Y."/>
            <person name="Boore J.L."/>
            <person name="Grigoriev I.V."/>
            <person name="Lindberg D.R."/>
            <person name="Seaver E.C."/>
            <person name="Weisblat D.A."/>
            <person name="Putnam N.H."/>
            <person name="Rokhsar D.S."/>
        </authorList>
    </citation>
    <scope>NUCLEOTIDE SEQUENCE [LARGE SCALE GENOMIC DNA]</scope>
</reference>
<evidence type="ECO:0000256" key="2">
    <source>
        <dbReference type="ARBA" id="ARBA00022833"/>
    </source>
</evidence>
<dbReference type="InterPro" id="IPR013083">
    <property type="entry name" value="Znf_RING/FYVE/PHD"/>
</dbReference>
<dbReference type="GO" id="GO:0061630">
    <property type="term" value="F:ubiquitin protein ligase activity"/>
    <property type="evidence" value="ECO:0007669"/>
    <property type="project" value="TreeGrafter"/>
</dbReference>
<keyword evidence="2" id="KW-0862">Zinc</keyword>
<keyword evidence="1 3" id="KW-0863">Zinc-finger</keyword>
<keyword evidence="7" id="KW-1185">Reference proteome</keyword>
<keyword evidence="4" id="KW-1133">Transmembrane helix</keyword>
<evidence type="ECO:0000256" key="1">
    <source>
        <dbReference type="ARBA" id="ARBA00022771"/>
    </source>
</evidence>
<dbReference type="GeneID" id="20249078"/>
<dbReference type="Pfam" id="PF13920">
    <property type="entry name" value="zf-C3HC4_3"/>
    <property type="match status" value="1"/>
</dbReference>
<evidence type="ECO:0000313" key="6">
    <source>
        <dbReference type="EMBL" id="ESO92746.1"/>
    </source>
</evidence>
<organism evidence="6 7">
    <name type="scientific">Lottia gigantea</name>
    <name type="common">Giant owl limpet</name>
    <dbReference type="NCBI Taxonomy" id="225164"/>
    <lineage>
        <taxon>Eukaryota</taxon>
        <taxon>Metazoa</taxon>
        <taxon>Spiralia</taxon>
        <taxon>Lophotrochozoa</taxon>
        <taxon>Mollusca</taxon>
        <taxon>Gastropoda</taxon>
        <taxon>Patellogastropoda</taxon>
        <taxon>Lottioidea</taxon>
        <taxon>Lottiidae</taxon>
        <taxon>Lottia</taxon>
    </lineage>
</organism>
<name>V4AH77_LOTGI</name>
<dbReference type="OrthoDB" id="66726at2759"/>
<dbReference type="CTD" id="20249078"/>
<dbReference type="RefSeq" id="XP_009056435.1">
    <property type="nucleotide sequence ID" value="XM_009058187.1"/>
</dbReference>
<dbReference type="Gene3D" id="3.30.40.10">
    <property type="entry name" value="Zinc/RING finger domain, C3HC4 (zinc finger)"/>
    <property type="match status" value="1"/>
</dbReference>
<evidence type="ECO:0000259" key="5">
    <source>
        <dbReference type="PROSITE" id="PS50089"/>
    </source>
</evidence>
<dbReference type="KEGG" id="lgi:LOTGIDRAFT_232889"/>
<gene>
    <name evidence="6" type="ORF">LOTGIDRAFT_232889</name>
</gene>
<dbReference type="PANTHER" id="PTHR22696">
    <property type="entry name" value="E3 UBIQUITIN-PROTEIN LIGASE RNF26"/>
    <property type="match status" value="1"/>
</dbReference>
<accession>V4AH77</accession>
<dbReference type="AlphaFoldDB" id="V4AH77"/>
<evidence type="ECO:0000256" key="3">
    <source>
        <dbReference type="PROSITE-ProRule" id="PRU00175"/>
    </source>
</evidence>
<evidence type="ECO:0000313" key="7">
    <source>
        <dbReference type="Proteomes" id="UP000030746"/>
    </source>
</evidence>
<keyword evidence="4" id="KW-0812">Transmembrane</keyword>
<dbReference type="HOGENOM" id="CLU_2017830_0_0_1"/>